<keyword evidence="4 6" id="KW-1133">Transmembrane helix</keyword>
<dbReference type="SUPFAM" id="SSF103473">
    <property type="entry name" value="MFS general substrate transporter"/>
    <property type="match status" value="1"/>
</dbReference>
<evidence type="ECO:0000256" key="4">
    <source>
        <dbReference type="ARBA" id="ARBA00022989"/>
    </source>
</evidence>
<feature type="transmembrane region" description="Helical" evidence="6">
    <location>
        <begin position="190"/>
        <end position="212"/>
    </location>
</feature>
<feature type="transmembrane region" description="Helical" evidence="6">
    <location>
        <begin position="32"/>
        <end position="56"/>
    </location>
</feature>
<dbReference type="AlphaFoldDB" id="A0A845HZ45"/>
<feature type="transmembrane region" description="Helical" evidence="6">
    <location>
        <begin position="156"/>
        <end position="178"/>
    </location>
</feature>
<dbReference type="PANTHER" id="PTHR43791">
    <property type="entry name" value="PERMEASE-RELATED"/>
    <property type="match status" value="1"/>
</dbReference>
<accession>A0A845HZ45</accession>
<protein>
    <submittedName>
        <fullName evidence="8">MFS transporter</fullName>
    </submittedName>
</protein>
<evidence type="ECO:0000313" key="9">
    <source>
        <dbReference type="Proteomes" id="UP000444316"/>
    </source>
</evidence>
<evidence type="ECO:0000259" key="7">
    <source>
        <dbReference type="PROSITE" id="PS50850"/>
    </source>
</evidence>
<evidence type="ECO:0000256" key="3">
    <source>
        <dbReference type="ARBA" id="ARBA00022692"/>
    </source>
</evidence>
<dbReference type="InterPro" id="IPR011701">
    <property type="entry name" value="MFS"/>
</dbReference>
<dbReference type="InterPro" id="IPR020846">
    <property type="entry name" value="MFS_dom"/>
</dbReference>
<feature type="transmembrane region" description="Helical" evidence="6">
    <location>
        <begin position="319"/>
        <end position="336"/>
    </location>
</feature>
<dbReference type="GO" id="GO:0022857">
    <property type="term" value="F:transmembrane transporter activity"/>
    <property type="evidence" value="ECO:0007669"/>
    <property type="project" value="InterPro"/>
</dbReference>
<organism evidence="8 9">
    <name type="scientific">Duganella fentianensis</name>
    <dbReference type="NCBI Taxonomy" id="2692177"/>
    <lineage>
        <taxon>Bacteria</taxon>
        <taxon>Pseudomonadati</taxon>
        <taxon>Pseudomonadota</taxon>
        <taxon>Betaproteobacteria</taxon>
        <taxon>Burkholderiales</taxon>
        <taxon>Oxalobacteraceae</taxon>
        <taxon>Telluria group</taxon>
        <taxon>Duganella</taxon>
    </lineage>
</organism>
<evidence type="ECO:0000256" key="5">
    <source>
        <dbReference type="ARBA" id="ARBA00023136"/>
    </source>
</evidence>
<proteinExistence type="predicted"/>
<keyword evidence="3 6" id="KW-0812">Transmembrane</keyword>
<feature type="transmembrane region" description="Helical" evidence="6">
    <location>
        <begin position="255"/>
        <end position="278"/>
    </location>
</feature>
<comment type="subcellular location">
    <subcellularLocation>
        <location evidence="1">Membrane</location>
        <topology evidence="1">Multi-pass membrane protein</topology>
    </subcellularLocation>
</comment>
<feature type="transmembrane region" description="Helical" evidence="6">
    <location>
        <begin position="342"/>
        <end position="363"/>
    </location>
</feature>
<dbReference type="RefSeq" id="WP_155433727.1">
    <property type="nucleotide sequence ID" value="NZ_WWCL01000001.1"/>
</dbReference>
<dbReference type="GO" id="GO:0016020">
    <property type="term" value="C:membrane"/>
    <property type="evidence" value="ECO:0007669"/>
    <property type="project" value="UniProtKB-SubCell"/>
</dbReference>
<feature type="transmembrane region" description="Helical" evidence="6">
    <location>
        <begin position="68"/>
        <end position="86"/>
    </location>
</feature>
<feature type="transmembrane region" description="Helical" evidence="6">
    <location>
        <begin position="290"/>
        <end position="312"/>
    </location>
</feature>
<dbReference type="EMBL" id="WWCL01000001">
    <property type="protein sequence ID" value="MYN44751.1"/>
    <property type="molecule type" value="Genomic_DNA"/>
</dbReference>
<evidence type="ECO:0000256" key="2">
    <source>
        <dbReference type="ARBA" id="ARBA00022448"/>
    </source>
</evidence>
<dbReference type="Pfam" id="PF07690">
    <property type="entry name" value="MFS_1"/>
    <property type="match status" value="1"/>
</dbReference>
<keyword evidence="2" id="KW-0813">Transport</keyword>
<evidence type="ECO:0000256" key="6">
    <source>
        <dbReference type="SAM" id="Phobius"/>
    </source>
</evidence>
<evidence type="ECO:0000313" key="8">
    <source>
        <dbReference type="EMBL" id="MYN44751.1"/>
    </source>
</evidence>
<dbReference type="Proteomes" id="UP000444316">
    <property type="component" value="Unassembled WGS sequence"/>
</dbReference>
<feature type="transmembrane region" description="Helical" evidence="6">
    <location>
        <begin position="370"/>
        <end position="392"/>
    </location>
</feature>
<dbReference type="InterPro" id="IPR036259">
    <property type="entry name" value="MFS_trans_sf"/>
</dbReference>
<evidence type="ECO:0000256" key="1">
    <source>
        <dbReference type="ARBA" id="ARBA00004141"/>
    </source>
</evidence>
<comment type="caution">
    <text evidence="8">The sequence shown here is derived from an EMBL/GenBank/DDBJ whole genome shotgun (WGS) entry which is preliminary data.</text>
</comment>
<gene>
    <name evidence="8" type="ORF">GTP23_06650</name>
</gene>
<sequence length="436" mass="47326">MHLNPPMAAQTLPTYDKEAVRRSAIRKNAWRLLPLLILAFIFNYIDRTSVGFAAITMNKDLGLTATEFGWGAGVLFAGYCFFEIPSNMALYRYGARRWLARIMISWGIAAAATALVQGPTSFYILRFLLGVAEAGFFPGVTYLLACWFPAAYRTRVLALFMLGVPLSSVIGGPMSAYLLQMNGILNLTGWQWMFLIQGLPAALIGIVVLIYLRDTPQQAHWLSDDERRELIAMLEEEPRDKPRKAVWAALTDGRVLLLAAIQFGFVLGSYGIGIWLPLILKGRGFSTVEVGFLSTIPYIGAIFGMLLWARVVDRSGRKIGNLLLACLLGAIGLFASTQTSSFALEMTGISIAVIAISSARAIFWTIPTGFLTGAAAAGGLAFINSIGTMGGFAGPYMVGVLKEATGSFNYGIWAMAGILVLSATLSSTLWLLVKKE</sequence>
<dbReference type="CDD" id="cd17319">
    <property type="entry name" value="MFS_ExuT_GudP_like"/>
    <property type="match status" value="1"/>
</dbReference>
<feature type="transmembrane region" description="Helical" evidence="6">
    <location>
        <begin position="123"/>
        <end position="144"/>
    </location>
</feature>
<name>A0A845HZ45_9BURK</name>
<dbReference type="PANTHER" id="PTHR43791:SF36">
    <property type="entry name" value="TRANSPORTER, PUTATIVE (AFU_ORTHOLOGUE AFUA_6G08340)-RELATED"/>
    <property type="match status" value="1"/>
</dbReference>
<keyword evidence="9" id="KW-1185">Reference proteome</keyword>
<keyword evidence="5 6" id="KW-0472">Membrane</keyword>
<reference evidence="8" key="1">
    <citation type="submission" date="2019-12" db="EMBL/GenBank/DDBJ databases">
        <title>Novel species isolated from a subtropical stream in China.</title>
        <authorList>
            <person name="Lu H."/>
        </authorList>
    </citation>
    <scope>NUCLEOTIDE SEQUENCE [LARGE SCALE GENOMIC DNA]</scope>
    <source>
        <strain evidence="8">FT93W</strain>
    </source>
</reference>
<dbReference type="FunFam" id="1.20.1250.20:FF:000018">
    <property type="entry name" value="MFS transporter permease"/>
    <property type="match status" value="1"/>
</dbReference>
<feature type="transmembrane region" description="Helical" evidence="6">
    <location>
        <begin position="98"/>
        <end position="117"/>
    </location>
</feature>
<dbReference type="PROSITE" id="PS50850">
    <property type="entry name" value="MFS"/>
    <property type="match status" value="1"/>
</dbReference>
<feature type="domain" description="Major facilitator superfamily (MFS) profile" evidence="7">
    <location>
        <begin position="32"/>
        <end position="435"/>
    </location>
</feature>
<feature type="transmembrane region" description="Helical" evidence="6">
    <location>
        <begin position="412"/>
        <end position="433"/>
    </location>
</feature>
<dbReference type="Gene3D" id="1.20.1250.20">
    <property type="entry name" value="MFS general substrate transporter like domains"/>
    <property type="match status" value="2"/>
</dbReference>